<comment type="similarity">
    <text evidence="2 12">Belongs to the cation transport ATPase (P-type) (TC 3.A.3) family. Type IB subfamily.</text>
</comment>
<dbReference type="InterPro" id="IPR027256">
    <property type="entry name" value="P-typ_ATPase_IB"/>
</dbReference>
<keyword evidence="16" id="KW-1185">Reference proteome</keyword>
<dbReference type="InterPro" id="IPR044492">
    <property type="entry name" value="P_typ_ATPase_HD_dom"/>
</dbReference>
<dbReference type="GO" id="GO:0005507">
    <property type="term" value="F:copper ion binding"/>
    <property type="evidence" value="ECO:0007669"/>
    <property type="project" value="TreeGrafter"/>
</dbReference>
<dbReference type="Pfam" id="PF00403">
    <property type="entry name" value="HMA"/>
    <property type="match status" value="1"/>
</dbReference>
<dbReference type="GO" id="GO:0055070">
    <property type="term" value="P:copper ion homeostasis"/>
    <property type="evidence" value="ECO:0007669"/>
    <property type="project" value="TreeGrafter"/>
</dbReference>
<dbReference type="PRINTS" id="PR00119">
    <property type="entry name" value="CATATPASE"/>
</dbReference>
<dbReference type="InterPro" id="IPR017969">
    <property type="entry name" value="Heavy-metal-associated_CS"/>
</dbReference>
<dbReference type="GO" id="GO:0005886">
    <property type="term" value="C:plasma membrane"/>
    <property type="evidence" value="ECO:0007669"/>
    <property type="project" value="UniProtKB-SubCell"/>
</dbReference>
<feature type="region of interest" description="Disordered" evidence="13">
    <location>
        <begin position="77"/>
        <end position="103"/>
    </location>
</feature>
<comment type="subcellular location">
    <subcellularLocation>
        <location evidence="1">Cell membrane</location>
        <topology evidence="1">Multi-pass membrane protein</topology>
    </subcellularLocation>
</comment>
<proteinExistence type="inferred from homology"/>
<dbReference type="InterPro" id="IPR008250">
    <property type="entry name" value="ATPase_P-typ_transduc_dom_A_sf"/>
</dbReference>
<evidence type="ECO:0000256" key="7">
    <source>
        <dbReference type="ARBA" id="ARBA00022967"/>
    </source>
</evidence>
<dbReference type="Gene3D" id="3.40.1110.10">
    <property type="entry name" value="Calcium-transporting ATPase, cytoplasmic domain N"/>
    <property type="match status" value="1"/>
</dbReference>
<dbReference type="Gene3D" id="2.70.150.10">
    <property type="entry name" value="Calcium-transporting ATPase, cytoplasmic transduction domain A"/>
    <property type="match status" value="1"/>
</dbReference>
<dbReference type="OrthoDB" id="7059309at2"/>
<evidence type="ECO:0000256" key="6">
    <source>
        <dbReference type="ARBA" id="ARBA00022840"/>
    </source>
</evidence>
<dbReference type="AlphaFoldDB" id="A0A6N7KS32"/>
<dbReference type="InterPro" id="IPR023214">
    <property type="entry name" value="HAD_sf"/>
</dbReference>
<keyword evidence="8 12" id="KW-1133">Transmembrane helix</keyword>
<evidence type="ECO:0000256" key="2">
    <source>
        <dbReference type="ARBA" id="ARBA00006024"/>
    </source>
</evidence>
<dbReference type="InterPro" id="IPR036163">
    <property type="entry name" value="HMA_dom_sf"/>
</dbReference>
<evidence type="ECO:0000256" key="8">
    <source>
        <dbReference type="ARBA" id="ARBA00022989"/>
    </source>
</evidence>
<evidence type="ECO:0000259" key="14">
    <source>
        <dbReference type="PROSITE" id="PS50846"/>
    </source>
</evidence>
<dbReference type="NCBIfam" id="TIGR01494">
    <property type="entry name" value="ATPase_P-type"/>
    <property type="match status" value="1"/>
</dbReference>
<dbReference type="PRINTS" id="PR00943">
    <property type="entry name" value="CUATPASE"/>
</dbReference>
<feature type="transmembrane region" description="Helical" evidence="12">
    <location>
        <begin position="712"/>
        <end position="729"/>
    </location>
</feature>
<feature type="transmembrane region" description="Helical" evidence="12">
    <location>
        <begin position="214"/>
        <end position="234"/>
    </location>
</feature>
<evidence type="ECO:0000313" key="15">
    <source>
        <dbReference type="EMBL" id="MQS14330.1"/>
    </source>
</evidence>
<dbReference type="SUPFAM" id="SSF81653">
    <property type="entry name" value="Calcium ATPase, transduction domain A"/>
    <property type="match status" value="1"/>
</dbReference>
<dbReference type="Pfam" id="PF00702">
    <property type="entry name" value="Hydrolase"/>
    <property type="match status" value="1"/>
</dbReference>
<dbReference type="Gene3D" id="3.40.50.1000">
    <property type="entry name" value="HAD superfamily/HAD-like"/>
    <property type="match status" value="1"/>
</dbReference>
<dbReference type="EMBL" id="WBOF01000001">
    <property type="protein sequence ID" value="MQS14330.1"/>
    <property type="molecule type" value="Genomic_DNA"/>
</dbReference>
<dbReference type="SFLD" id="SFLDF00027">
    <property type="entry name" value="p-type_atpase"/>
    <property type="match status" value="1"/>
</dbReference>
<dbReference type="PANTHER" id="PTHR43520:SF8">
    <property type="entry name" value="P-TYPE CU(+) TRANSPORTER"/>
    <property type="match status" value="1"/>
</dbReference>
<feature type="transmembrane region" description="Helical" evidence="12">
    <location>
        <begin position="136"/>
        <end position="153"/>
    </location>
</feature>
<evidence type="ECO:0000313" key="16">
    <source>
        <dbReference type="Proteomes" id="UP000450000"/>
    </source>
</evidence>
<evidence type="ECO:0000256" key="12">
    <source>
        <dbReference type="RuleBase" id="RU362081"/>
    </source>
</evidence>
<dbReference type="GO" id="GO:0016887">
    <property type="term" value="F:ATP hydrolysis activity"/>
    <property type="evidence" value="ECO:0007669"/>
    <property type="project" value="InterPro"/>
</dbReference>
<organism evidence="15 16">
    <name type="scientific">Streptomyces kaniharaensis</name>
    <dbReference type="NCBI Taxonomy" id="212423"/>
    <lineage>
        <taxon>Bacteria</taxon>
        <taxon>Bacillati</taxon>
        <taxon>Actinomycetota</taxon>
        <taxon>Actinomycetes</taxon>
        <taxon>Kitasatosporales</taxon>
        <taxon>Streptomycetaceae</taxon>
        <taxon>Streptomyces</taxon>
    </lineage>
</organism>
<evidence type="ECO:0000256" key="11">
    <source>
        <dbReference type="ARBA" id="ARBA00074171"/>
    </source>
</evidence>
<dbReference type="GO" id="GO:0043682">
    <property type="term" value="F:P-type divalent copper transporter activity"/>
    <property type="evidence" value="ECO:0007669"/>
    <property type="project" value="TreeGrafter"/>
</dbReference>
<dbReference type="RefSeq" id="WP_153463049.1">
    <property type="nucleotide sequence ID" value="NZ_WBOF01000001.1"/>
</dbReference>
<keyword evidence="9 12" id="KW-0472">Membrane</keyword>
<feature type="transmembrane region" description="Helical" evidence="12">
    <location>
        <begin position="368"/>
        <end position="391"/>
    </location>
</feature>
<keyword evidence="12" id="KW-1003">Cell membrane</keyword>
<keyword evidence="4 12" id="KW-0479">Metal-binding</keyword>
<dbReference type="FunFam" id="3.30.70.100:FF:000005">
    <property type="entry name" value="Copper-exporting P-type ATPase A"/>
    <property type="match status" value="1"/>
</dbReference>
<comment type="caution">
    <text evidence="15">The sequence shown here is derived from an EMBL/GenBank/DDBJ whole genome shotgun (WGS) entry which is preliminary data.</text>
</comment>
<evidence type="ECO:0000256" key="10">
    <source>
        <dbReference type="ARBA" id="ARBA00049360"/>
    </source>
</evidence>
<dbReference type="NCBIfam" id="TIGR01525">
    <property type="entry name" value="ATPase-IB_hvy"/>
    <property type="match status" value="1"/>
</dbReference>
<name>A0A6N7KS32_9ACTN</name>
<dbReference type="InterPro" id="IPR006121">
    <property type="entry name" value="HMA_dom"/>
</dbReference>
<feature type="domain" description="HMA" evidence="14">
    <location>
        <begin position="18"/>
        <end position="82"/>
    </location>
</feature>
<evidence type="ECO:0000256" key="5">
    <source>
        <dbReference type="ARBA" id="ARBA00022741"/>
    </source>
</evidence>
<dbReference type="Pfam" id="PF00122">
    <property type="entry name" value="E1-E2_ATPase"/>
    <property type="match status" value="1"/>
</dbReference>
<feature type="transmembrane region" description="Helical" evidence="12">
    <location>
        <begin position="397"/>
        <end position="417"/>
    </location>
</feature>
<dbReference type="InterPro" id="IPR018303">
    <property type="entry name" value="ATPase_P-typ_P_site"/>
</dbReference>
<dbReference type="CDD" id="cd00371">
    <property type="entry name" value="HMA"/>
    <property type="match status" value="1"/>
</dbReference>
<dbReference type="Proteomes" id="UP000450000">
    <property type="component" value="Unassembled WGS sequence"/>
</dbReference>
<dbReference type="PROSITE" id="PS01047">
    <property type="entry name" value="HMA_1"/>
    <property type="match status" value="1"/>
</dbReference>
<dbReference type="GO" id="GO:0005524">
    <property type="term" value="F:ATP binding"/>
    <property type="evidence" value="ECO:0007669"/>
    <property type="project" value="UniProtKB-UniRule"/>
</dbReference>
<keyword evidence="6 12" id="KW-0067">ATP-binding</keyword>
<dbReference type="SUPFAM" id="SSF81665">
    <property type="entry name" value="Calcium ATPase, transmembrane domain M"/>
    <property type="match status" value="1"/>
</dbReference>
<evidence type="ECO:0000256" key="3">
    <source>
        <dbReference type="ARBA" id="ARBA00022692"/>
    </source>
</evidence>
<dbReference type="PROSITE" id="PS00154">
    <property type="entry name" value="ATPASE_E1_E2"/>
    <property type="match status" value="1"/>
</dbReference>
<dbReference type="SFLD" id="SFLDS00003">
    <property type="entry name" value="Haloacid_Dehalogenase"/>
    <property type="match status" value="1"/>
</dbReference>
<dbReference type="InterPro" id="IPR059000">
    <property type="entry name" value="ATPase_P-type_domA"/>
</dbReference>
<dbReference type="NCBIfam" id="TIGR01511">
    <property type="entry name" value="ATPase-IB1_Cu"/>
    <property type="match status" value="1"/>
</dbReference>
<dbReference type="CDD" id="cd02094">
    <property type="entry name" value="P-type_ATPase_Cu-like"/>
    <property type="match status" value="1"/>
</dbReference>
<accession>A0A6N7KS32</accession>
<dbReference type="Gene3D" id="3.30.70.100">
    <property type="match status" value="1"/>
</dbReference>
<dbReference type="FunFam" id="2.70.150.10:FF:000002">
    <property type="entry name" value="Copper-transporting ATPase 1, putative"/>
    <property type="match status" value="1"/>
</dbReference>
<feature type="transmembrane region" description="Helical" evidence="12">
    <location>
        <begin position="173"/>
        <end position="194"/>
    </location>
</feature>
<feature type="transmembrane region" description="Helical" evidence="12">
    <location>
        <begin position="112"/>
        <end position="130"/>
    </location>
</feature>
<dbReference type="SUPFAM" id="SSF55008">
    <property type="entry name" value="HMA, heavy metal-associated domain"/>
    <property type="match status" value="1"/>
</dbReference>
<dbReference type="PANTHER" id="PTHR43520">
    <property type="entry name" value="ATP7, ISOFORM B"/>
    <property type="match status" value="1"/>
</dbReference>
<protein>
    <recommendedName>
        <fullName evidence="11">Cation-transporting P-type ATPase B</fullName>
    </recommendedName>
</protein>
<dbReference type="SUPFAM" id="SSF56784">
    <property type="entry name" value="HAD-like"/>
    <property type="match status" value="1"/>
</dbReference>
<comment type="catalytic activity">
    <reaction evidence="10">
        <text>ATP + H2O = ADP + phosphate + H(+)</text>
        <dbReference type="Rhea" id="RHEA:13065"/>
        <dbReference type="ChEBI" id="CHEBI:15377"/>
        <dbReference type="ChEBI" id="CHEBI:15378"/>
        <dbReference type="ChEBI" id="CHEBI:30616"/>
        <dbReference type="ChEBI" id="CHEBI:43474"/>
        <dbReference type="ChEBI" id="CHEBI:456216"/>
    </reaction>
</comment>
<reference evidence="15 16" key="1">
    <citation type="submission" date="2019-09" db="EMBL/GenBank/DDBJ databases">
        <title>Genome Sequences of Streptomyces kaniharaensis ATCC 21070.</title>
        <authorList>
            <person name="Zhu W."/>
            <person name="De Crecy-Lagard V."/>
            <person name="Richards N.G."/>
        </authorList>
    </citation>
    <scope>NUCLEOTIDE SEQUENCE [LARGE SCALE GENOMIC DNA]</scope>
    <source>
        <strain evidence="15 16">SF-557</strain>
    </source>
</reference>
<feature type="transmembrane region" description="Helical" evidence="12">
    <location>
        <begin position="735"/>
        <end position="753"/>
    </location>
</feature>
<evidence type="ECO:0000256" key="9">
    <source>
        <dbReference type="ARBA" id="ARBA00023136"/>
    </source>
</evidence>
<dbReference type="PROSITE" id="PS50846">
    <property type="entry name" value="HMA_2"/>
    <property type="match status" value="1"/>
</dbReference>
<dbReference type="InterPro" id="IPR001757">
    <property type="entry name" value="P_typ_ATPase"/>
</dbReference>
<keyword evidence="3 12" id="KW-0812">Transmembrane</keyword>
<keyword evidence="5 12" id="KW-0547">Nucleotide-binding</keyword>
<gene>
    <name evidence="15" type="ORF">F7Q99_19170</name>
</gene>
<dbReference type="SFLD" id="SFLDG00002">
    <property type="entry name" value="C1.7:_P-type_atpase_like"/>
    <property type="match status" value="1"/>
</dbReference>
<dbReference type="InterPro" id="IPR023298">
    <property type="entry name" value="ATPase_P-typ_TM_dom_sf"/>
</dbReference>
<dbReference type="InterPro" id="IPR023299">
    <property type="entry name" value="ATPase_P-typ_cyto_dom_N"/>
</dbReference>
<keyword evidence="7" id="KW-1278">Translocase</keyword>
<evidence type="ECO:0000256" key="13">
    <source>
        <dbReference type="SAM" id="MobiDB-lite"/>
    </source>
</evidence>
<sequence length="761" mass="78913">MSATAPDVQGSAAVETRDRVELSIGGMTCASCAARIEKKLNRMDGVQATVNFATEKARVDYGPGVTVEDLIATVERTGYTAEPPPPPDVTAPAPERTTRPEQPAADPLLDRLLVSTVLSVPVVMLSMIPALQFTNWQWLAFALTGPVVVHGGLPFHRAAWTNLKHGAATMDTLVSLGTLAAFGWSVWALFWGHAGMPGMRHEFSLSIGDTDASSTLYLETAAAVTVLILLGRYLEARSKRRAGAALHALLDLGAKDVSVLQGGREMRLPVARLAVGMRFVVRPGEKIATDGMVVEGTSAVDASMLTGESVPVEVTVGDAVTGATVNAGGRLVVEATRIGADTQLARMAKLVEEAQNGKAAAQRLADRISAVFVPVVILIALTTLVTWLLVSDSPTEAFTAAVAVLIIACPCALGLATPTALMVGTGRGAQIGILIKGPEVLETTRRVDTVVLDKTGTVTTGRMALVAVHTAEGVTEAEALRLAGALEHASEHPIAAAIAAAAAERTGQLPPVEGFENVPGLGVQGVVDGHAVVAGREALLNDWSQYLPEGLAEAKRTAEAAGRTAIAVGWDGEARAVLEVADAVKPTSAEAIAELRALGLRPVLLTGDNRTVAEAVAAEVGIGPEDVIAEVLPEDKVATVERLQGEGRSVAMVGDGVNDAAALARADLGLAMGTGTDAAIEASDLTLVRGDLRSAADAIRLSRRTLGTIRGNLFWAFGYNVAAIPLAAAGLLNPMIAGAAMAFSSVFVVTNSLRLRRFKAA</sequence>
<evidence type="ECO:0000256" key="1">
    <source>
        <dbReference type="ARBA" id="ARBA00004651"/>
    </source>
</evidence>
<dbReference type="InterPro" id="IPR036412">
    <property type="entry name" value="HAD-like_sf"/>
</dbReference>
<evidence type="ECO:0000256" key="4">
    <source>
        <dbReference type="ARBA" id="ARBA00022723"/>
    </source>
</evidence>